<evidence type="ECO:0008006" key="3">
    <source>
        <dbReference type="Google" id="ProtNLM"/>
    </source>
</evidence>
<dbReference type="STRING" id="1797542.A3J59_04565"/>
<evidence type="ECO:0000313" key="1">
    <source>
        <dbReference type="EMBL" id="OGY51471.1"/>
    </source>
</evidence>
<protein>
    <recommendedName>
        <fullName evidence="3">Translation elongation factor EFTu-like domain-containing protein</fullName>
    </recommendedName>
</protein>
<accession>A0A1G1YGT7</accession>
<reference evidence="1 2" key="1">
    <citation type="journal article" date="2016" name="Nat. Commun.">
        <title>Thousands of microbial genomes shed light on interconnected biogeochemical processes in an aquifer system.</title>
        <authorList>
            <person name="Anantharaman K."/>
            <person name="Brown C.T."/>
            <person name="Hug L.A."/>
            <person name="Sharon I."/>
            <person name="Castelle C.J."/>
            <person name="Probst A.J."/>
            <person name="Thomas B.C."/>
            <person name="Singh A."/>
            <person name="Wilkins M.J."/>
            <person name="Karaoz U."/>
            <person name="Brodie E.L."/>
            <person name="Williams K.H."/>
            <person name="Hubbard S.S."/>
            <person name="Banfield J.F."/>
        </authorList>
    </citation>
    <scope>NUCLEOTIDE SEQUENCE [LARGE SCALE GENOMIC DNA]</scope>
</reference>
<dbReference type="InterPro" id="IPR009000">
    <property type="entry name" value="Transl_B-barrel_sf"/>
</dbReference>
<dbReference type="Gene3D" id="2.40.30.10">
    <property type="entry name" value="Translation factors"/>
    <property type="match status" value="1"/>
</dbReference>
<dbReference type="SUPFAM" id="SSF50447">
    <property type="entry name" value="Translation proteins"/>
    <property type="match status" value="1"/>
</dbReference>
<dbReference type="AlphaFoldDB" id="A0A1G1YGT7"/>
<gene>
    <name evidence="1" type="ORF">A3J59_04565</name>
</gene>
<organism evidence="1 2">
    <name type="scientific">Candidatus Buchananbacteria bacterium RIFCSPHIGHO2_02_FULL_56_16</name>
    <dbReference type="NCBI Taxonomy" id="1797542"/>
    <lineage>
        <taxon>Bacteria</taxon>
        <taxon>Candidatus Buchananiibacteriota</taxon>
    </lineage>
</organism>
<evidence type="ECO:0000313" key="2">
    <source>
        <dbReference type="Proteomes" id="UP000177310"/>
    </source>
</evidence>
<name>A0A1G1YGT7_9BACT</name>
<sequence>MEKAAPSTVIAKGSRIGTVTHYFSKIGVAVIELAGNLKVGDGIVIAGRGQEFAQPVSSLQVEHEQVAAAKKGDAVGLKVSQPVKDGDAVYLQG</sequence>
<dbReference type="Proteomes" id="UP000177310">
    <property type="component" value="Unassembled WGS sequence"/>
</dbReference>
<proteinExistence type="predicted"/>
<comment type="caution">
    <text evidence="1">The sequence shown here is derived from an EMBL/GenBank/DDBJ whole genome shotgun (WGS) entry which is preliminary data.</text>
</comment>
<dbReference type="EMBL" id="MHIL01000018">
    <property type="protein sequence ID" value="OGY51471.1"/>
    <property type="molecule type" value="Genomic_DNA"/>
</dbReference>